<keyword evidence="2" id="KW-1185">Reference proteome</keyword>
<evidence type="ECO:0000313" key="1">
    <source>
        <dbReference type="EMBL" id="SMH47839.1"/>
    </source>
</evidence>
<dbReference type="Proteomes" id="UP000193083">
    <property type="component" value="Unassembled WGS sequence"/>
</dbReference>
<protein>
    <submittedName>
        <fullName evidence="1">Uncharacterized protein</fullName>
    </submittedName>
</protein>
<name>A0A1X7PBD4_9HYPH</name>
<proteinExistence type="predicted"/>
<dbReference type="AlphaFoldDB" id="A0A1X7PBD4"/>
<organism evidence="1 2">
    <name type="scientific">Mesorhizobium australicum</name>
    <dbReference type="NCBI Taxonomy" id="536018"/>
    <lineage>
        <taxon>Bacteria</taxon>
        <taxon>Pseudomonadati</taxon>
        <taxon>Pseudomonadota</taxon>
        <taxon>Alphaproteobacteria</taxon>
        <taxon>Hyphomicrobiales</taxon>
        <taxon>Phyllobacteriaceae</taxon>
        <taxon>Mesorhizobium</taxon>
    </lineage>
</organism>
<evidence type="ECO:0000313" key="2">
    <source>
        <dbReference type="Proteomes" id="UP000193083"/>
    </source>
</evidence>
<accession>A0A1X7PBD4</accession>
<gene>
    <name evidence="1" type="ORF">SAMN02982922_3594</name>
</gene>
<sequence>MSVSCTIKVSGREEDLAEGKWLPVRTFAEVPRIGELIAFTPDDVRDERGVILTNLYRVTHVLHTAATEISPATVTLDVVVEQLHPSRA</sequence>
<reference evidence="2" key="1">
    <citation type="submission" date="2017-04" db="EMBL/GenBank/DDBJ databases">
        <authorList>
            <person name="Varghese N."/>
            <person name="Submissions S."/>
        </authorList>
    </citation>
    <scope>NUCLEOTIDE SEQUENCE [LARGE SCALE GENOMIC DNA]</scope>
    <source>
        <strain evidence="2">B5P</strain>
    </source>
</reference>
<dbReference type="EMBL" id="FXBL01000004">
    <property type="protein sequence ID" value="SMH47839.1"/>
    <property type="molecule type" value="Genomic_DNA"/>
</dbReference>